<accession>N4TVS4</accession>
<dbReference type="VEuPathDB" id="FungiDB:FOC1_g10000085"/>
<reference evidence="3" key="1">
    <citation type="submission" date="2012-09" db="EMBL/GenBank/DDBJ databases">
        <title>Genome sequencing and comparative transcriptomics of race 1 and race 4 of banana pathogen: Fusarium oxysporum f. sp. cubense.</title>
        <authorList>
            <person name="Fang X."/>
            <person name="Huang J."/>
        </authorList>
    </citation>
    <scope>NUCLEOTIDE SEQUENCE [LARGE SCALE GENOMIC DNA]</scope>
    <source>
        <strain evidence="3">race 1</strain>
    </source>
</reference>
<reference evidence="3" key="2">
    <citation type="journal article" date="2014" name="PLoS ONE">
        <title>Genome and Transcriptome Analysis of the Fungal Pathogen Fusarium oxysporum f. sp. cubense Causing Banana Vascular Wilt Disease.</title>
        <authorList>
            <person name="Guo L."/>
            <person name="Han L."/>
            <person name="Yang L."/>
            <person name="Zeng H."/>
            <person name="Fan D."/>
            <person name="Zhu Y."/>
            <person name="Feng Y."/>
            <person name="Wang G."/>
            <person name="Peng C."/>
            <person name="Jiang X."/>
            <person name="Zhou D."/>
            <person name="Ni P."/>
            <person name="Liang C."/>
            <person name="Liu L."/>
            <person name="Wang J."/>
            <person name="Mao C."/>
            <person name="Fang X."/>
            <person name="Peng M."/>
            <person name="Huang J."/>
        </authorList>
    </citation>
    <scope>NUCLEOTIDE SEQUENCE [LARGE SCALE GENOMIC DNA]</scope>
    <source>
        <strain evidence="3">race 1</strain>
    </source>
</reference>
<evidence type="ECO:0000256" key="1">
    <source>
        <dbReference type="SAM" id="MobiDB-lite"/>
    </source>
</evidence>
<feature type="region of interest" description="Disordered" evidence="1">
    <location>
        <begin position="1"/>
        <end position="109"/>
    </location>
</feature>
<protein>
    <submittedName>
        <fullName evidence="2">Uncharacterized protein</fullName>
    </submittedName>
</protein>
<organism evidence="2 3">
    <name type="scientific">Fusarium oxysporum f. sp. cubense (strain race 1)</name>
    <name type="common">Panama disease fungus</name>
    <dbReference type="NCBI Taxonomy" id="1229664"/>
    <lineage>
        <taxon>Eukaryota</taxon>
        <taxon>Fungi</taxon>
        <taxon>Dikarya</taxon>
        <taxon>Ascomycota</taxon>
        <taxon>Pezizomycotina</taxon>
        <taxon>Sordariomycetes</taxon>
        <taxon>Hypocreomycetidae</taxon>
        <taxon>Hypocreales</taxon>
        <taxon>Nectriaceae</taxon>
        <taxon>Fusarium</taxon>
        <taxon>Fusarium oxysporum species complex</taxon>
    </lineage>
</organism>
<dbReference type="EMBL" id="KB730342">
    <property type="protein sequence ID" value="ENH66949.1"/>
    <property type="molecule type" value="Genomic_DNA"/>
</dbReference>
<dbReference type="OMA" id="QCGNAPR"/>
<feature type="compositionally biased region" description="Basic and acidic residues" evidence="1">
    <location>
        <begin position="1"/>
        <end position="14"/>
    </location>
</feature>
<dbReference type="HOGENOM" id="CLU_1992708_0_0_1"/>
<name>N4TVS4_FUSC1</name>
<evidence type="ECO:0000313" key="2">
    <source>
        <dbReference type="EMBL" id="ENH66949.1"/>
    </source>
</evidence>
<dbReference type="AlphaFoldDB" id="N4TVS4"/>
<dbReference type="Proteomes" id="UP000016928">
    <property type="component" value="Unassembled WGS sequence"/>
</dbReference>
<evidence type="ECO:0000313" key="3">
    <source>
        <dbReference type="Proteomes" id="UP000016928"/>
    </source>
</evidence>
<gene>
    <name evidence="2" type="ORF">FOC1_g10000085</name>
</gene>
<sequence length="128" mass="14706">MAHQRSVGELEKLLQEAVQCGNAPRENSNAPRKRRENDRRSGNAPRENSNAPRKRRENDRRSGNAPRENSNAPRKRRENDRRSGNAPRENSNAPKRQRNKHDSRHLTNTLQLAMLPFSLASPSKQIQI</sequence>
<proteinExistence type="predicted"/>